<keyword evidence="6" id="KW-1185">Reference proteome</keyword>
<evidence type="ECO:0000256" key="2">
    <source>
        <dbReference type="ARBA" id="ARBA00022833"/>
    </source>
</evidence>
<evidence type="ECO:0000313" key="5">
    <source>
        <dbReference type="EMBL" id="WRY34193.1"/>
    </source>
</evidence>
<dbReference type="SUPFAM" id="SSF50814">
    <property type="entry name" value="Lipocalins"/>
    <property type="match status" value="1"/>
</dbReference>
<dbReference type="EMBL" id="CP135443">
    <property type="protein sequence ID" value="WRY34193.1"/>
    <property type="molecule type" value="Genomic_DNA"/>
</dbReference>
<dbReference type="RefSeq" id="WP_406721157.1">
    <property type="nucleotide sequence ID" value="NZ_CP135443.1"/>
</dbReference>
<sequence length="208" mass="23165">MTLFRLALTGIFALGLAHTAAAESHTHTHASDDIYHGYFEDSQIADRNLSDWDGSWQSVYPYLKDGTLDPVIAHKAESGDKSAAEYRAYYDTGYKTDVEQIDIKGDTVTFHTGTSSYSGTYRADGHETLTYAKGNRGVRFIFKKAAGDMQAPDYIQFSDHAIAPQNAVHFHLFWGNDRASVLKELTNWPTYYPTALSGAQIVQDMLAH</sequence>
<dbReference type="Proteomes" id="UP001623290">
    <property type="component" value="Chromosome"/>
</dbReference>
<feature type="chain" id="PRO_5045112772" evidence="3">
    <location>
        <begin position="23"/>
        <end position="208"/>
    </location>
</feature>
<protein>
    <submittedName>
        <fullName evidence="5">Metal-binding protein ZinT</fullName>
    </submittedName>
</protein>
<dbReference type="InterPro" id="IPR012674">
    <property type="entry name" value="Calycin"/>
</dbReference>
<accession>A0ABZ1E1D9</accession>
<reference evidence="5 6" key="1">
    <citation type="submission" date="2023-09" db="EMBL/GenBank/DDBJ databases">
        <title>Thioclava shenzhenensis sp. nov., a multidrug resistant bacteria-antagonizing species isolated from coastal seawater.</title>
        <authorList>
            <person name="Long M."/>
        </authorList>
    </citation>
    <scope>NUCLEOTIDE SEQUENCE [LARGE SCALE GENOMIC DNA]</scope>
    <source>
        <strain evidence="5 6">FTW29</strain>
    </source>
</reference>
<keyword evidence="1 3" id="KW-0732">Signal</keyword>
<feature type="signal peptide" evidence="3">
    <location>
        <begin position="1"/>
        <end position="22"/>
    </location>
</feature>
<evidence type="ECO:0000256" key="1">
    <source>
        <dbReference type="ARBA" id="ARBA00022729"/>
    </source>
</evidence>
<dbReference type="InterPro" id="IPR015304">
    <property type="entry name" value="ZinT_dom"/>
</dbReference>
<organism evidence="5 6">
    <name type="scientific">Thioclava litoralis</name>
    <dbReference type="NCBI Taxonomy" id="3076557"/>
    <lineage>
        <taxon>Bacteria</taxon>
        <taxon>Pseudomonadati</taxon>
        <taxon>Pseudomonadota</taxon>
        <taxon>Alphaproteobacteria</taxon>
        <taxon>Rhodobacterales</taxon>
        <taxon>Paracoccaceae</taxon>
        <taxon>Thioclava</taxon>
    </lineage>
</organism>
<keyword evidence="2" id="KW-0862">Zinc</keyword>
<evidence type="ECO:0000313" key="6">
    <source>
        <dbReference type="Proteomes" id="UP001623290"/>
    </source>
</evidence>
<evidence type="ECO:0000256" key="3">
    <source>
        <dbReference type="SAM" id="SignalP"/>
    </source>
</evidence>
<feature type="domain" description="ZinT" evidence="4">
    <location>
        <begin position="32"/>
        <end position="208"/>
    </location>
</feature>
<proteinExistence type="predicted"/>
<gene>
    <name evidence="5" type="ORF">RPE78_02565</name>
</gene>
<evidence type="ECO:0000259" key="4">
    <source>
        <dbReference type="Pfam" id="PF09223"/>
    </source>
</evidence>
<dbReference type="Gene3D" id="2.40.128.20">
    <property type="match status" value="1"/>
</dbReference>
<dbReference type="Pfam" id="PF09223">
    <property type="entry name" value="ZinT"/>
    <property type="match status" value="1"/>
</dbReference>
<name>A0ABZ1E1D9_9RHOB</name>